<evidence type="ECO:0000313" key="1">
    <source>
        <dbReference type="EMBL" id="WKA10657.1"/>
    </source>
</evidence>
<dbReference type="Proteomes" id="UP001227230">
    <property type="component" value="Chromosome 18"/>
</dbReference>
<protein>
    <submittedName>
        <fullName evidence="1">Uncharacterized protein</fullName>
    </submittedName>
</protein>
<keyword evidence="2" id="KW-1185">Reference proteome</keyword>
<dbReference type="EMBL" id="CP126665">
    <property type="protein sequence ID" value="WKA10657.1"/>
    <property type="molecule type" value="Genomic_DNA"/>
</dbReference>
<name>A0ABY9DTC2_VITVI</name>
<sequence length="105" mass="11770">MTEGAEMLAEDVVSPEVVGVFGVLVHVFHLPQLHQLYVFNILASLNLGSTFFKYVTPRITSFAEEVVERSGGDGFWKVVEVDVCAVDRKDGVDLRTWVERDGGWR</sequence>
<gene>
    <name evidence="1" type="ORF">VitviT2T_028220</name>
</gene>
<evidence type="ECO:0000313" key="2">
    <source>
        <dbReference type="Proteomes" id="UP001227230"/>
    </source>
</evidence>
<organism evidence="1 2">
    <name type="scientific">Vitis vinifera</name>
    <name type="common">Grape</name>
    <dbReference type="NCBI Taxonomy" id="29760"/>
    <lineage>
        <taxon>Eukaryota</taxon>
        <taxon>Viridiplantae</taxon>
        <taxon>Streptophyta</taxon>
        <taxon>Embryophyta</taxon>
        <taxon>Tracheophyta</taxon>
        <taxon>Spermatophyta</taxon>
        <taxon>Magnoliopsida</taxon>
        <taxon>eudicotyledons</taxon>
        <taxon>Gunneridae</taxon>
        <taxon>Pentapetalae</taxon>
        <taxon>rosids</taxon>
        <taxon>Vitales</taxon>
        <taxon>Vitaceae</taxon>
        <taxon>Viteae</taxon>
        <taxon>Vitis</taxon>
    </lineage>
</organism>
<accession>A0ABY9DTC2</accession>
<proteinExistence type="predicted"/>
<reference evidence="1 2" key="1">
    <citation type="journal article" date="2023" name="Hortic Res">
        <title>The complete reference genome for grapevine (Vitis vinifera L.) genetics and breeding.</title>
        <authorList>
            <person name="Shi X."/>
            <person name="Cao S."/>
            <person name="Wang X."/>
            <person name="Huang S."/>
            <person name="Wang Y."/>
            <person name="Liu Z."/>
            <person name="Liu W."/>
            <person name="Leng X."/>
            <person name="Peng Y."/>
            <person name="Wang N."/>
            <person name="Wang Y."/>
            <person name="Ma Z."/>
            <person name="Xu X."/>
            <person name="Zhang F."/>
            <person name="Xue H."/>
            <person name="Zhong H."/>
            <person name="Wang Y."/>
            <person name="Zhang K."/>
            <person name="Velt A."/>
            <person name="Avia K."/>
            <person name="Holtgrawe D."/>
            <person name="Grimplet J."/>
            <person name="Matus J.T."/>
            <person name="Ware D."/>
            <person name="Wu X."/>
            <person name="Wang H."/>
            <person name="Liu C."/>
            <person name="Fang Y."/>
            <person name="Rustenholz C."/>
            <person name="Cheng Z."/>
            <person name="Xiao H."/>
            <person name="Zhou Y."/>
        </authorList>
    </citation>
    <scope>NUCLEOTIDE SEQUENCE [LARGE SCALE GENOMIC DNA]</scope>
    <source>
        <strain evidence="2">cv. Pinot noir / PN40024</strain>
        <tissue evidence="1">Leaf</tissue>
    </source>
</reference>